<accession>A0A1X7JB40</accession>
<dbReference type="PROSITE" id="PS01016">
    <property type="entry name" value="GLYCOPROTEASE"/>
    <property type="match status" value="1"/>
</dbReference>
<evidence type="ECO:0000256" key="4">
    <source>
        <dbReference type="ARBA" id="ARBA00022723"/>
    </source>
</evidence>
<feature type="domain" description="Gcp-like" evidence="9">
    <location>
        <begin position="23"/>
        <end position="306"/>
    </location>
</feature>
<reference evidence="11" key="1">
    <citation type="submission" date="2017-04" db="EMBL/GenBank/DDBJ databases">
        <authorList>
            <person name="Varghese N."/>
            <person name="Submissions S."/>
        </authorList>
    </citation>
    <scope>NUCLEOTIDE SEQUENCE [LARGE SCALE GENOMIC DNA]</scope>
    <source>
        <strain evidence="11">USBA 82</strain>
    </source>
</reference>
<dbReference type="GO" id="GO:0005506">
    <property type="term" value="F:iron ion binding"/>
    <property type="evidence" value="ECO:0007669"/>
    <property type="project" value="UniProtKB-UniRule"/>
</dbReference>
<proteinExistence type="inferred from homology"/>
<keyword evidence="3 8" id="KW-0819">tRNA processing</keyword>
<dbReference type="PANTHER" id="PTHR11735">
    <property type="entry name" value="TRNA N6-ADENOSINE THREONYLCARBAMOYLTRANSFERASE"/>
    <property type="match status" value="1"/>
</dbReference>
<feature type="binding site" evidence="8">
    <location>
        <position position="112"/>
    </location>
    <ligand>
        <name>Fe cation</name>
        <dbReference type="ChEBI" id="CHEBI:24875"/>
    </ligand>
</feature>
<dbReference type="Gene3D" id="3.30.420.40">
    <property type="match status" value="2"/>
</dbReference>
<sequence length="335" mass="35823">MTLALESSCDDTAVAILEGQRTIRSSVISSQIDSHSPFGGVVPEFASRMHLEAVLPLLDRALLEAGISDPKRDIDLLAVTSGPGLMGSLLVGVMAMKGLAQGWGKPILGVNHLEGHIFANVVNHPDLDPPFLAMIVSGGHTEVVLVKELGDYRVIGETRDDAAGEAYDKVAKLLGLGYPGGPIIDKLALTGNERAFDFPVPLRSSEKVEFSFSGLKTSVLSQVEKLRKNGQPLPLEDLCASFQRAVAQSLVSKLHIAVSLTGVRKVAVSGGVGANSYLRKKLLTQTAWKAYLPDPFYCTDNGVMIAGAAYHGWNRGRRSDLELSPSPSWRITDGV</sequence>
<keyword evidence="4 8" id="KW-0479">Metal-binding</keyword>
<evidence type="ECO:0000256" key="8">
    <source>
        <dbReference type="HAMAP-Rule" id="MF_01445"/>
    </source>
</evidence>
<keyword evidence="5 8" id="KW-0408">Iron</keyword>
<evidence type="ECO:0000313" key="11">
    <source>
        <dbReference type="Proteomes" id="UP000193355"/>
    </source>
</evidence>
<dbReference type="AlphaFoldDB" id="A0A1X7JB40"/>
<comment type="similarity">
    <text evidence="8">Belongs to the KAE1 / TsaD family.</text>
</comment>
<dbReference type="GO" id="GO:0005737">
    <property type="term" value="C:cytoplasm"/>
    <property type="evidence" value="ECO:0007669"/>
    <property type="project" value="UniProtKB-SubCell"/>
</dbReference>
<dbReference type="SUPFAM" id="SSF53067">
    <property type="entry name" value="Actin-like ATPase domain"/>
    <property type="match status" value="2"/>
</dbReference>
<comment type="catalytic activity">
    <reaction evidence="7 8">
        <text>L-threonylcarbamoyladenylate + adenosine(37) in tRNA = N(6)-L-threonylcarbamoyladenosine(37) in tRNA + AMP + H(+)</text>
        <dbReference type="Rhea" id="RHEA:37059"/>
        <dbReference type="Rhea" id="RHEA-COMP:10162"/>
        <dbReference type="Rhea" id="RHEA-COMP:10163"/>
        <dbReference type="ChEBI" id="CHEBI:15378"/>
        <dbReference type="ChEBI" id="CHEBI:73682"/>
        <dbReference type="ChEBI" id="CHEBI:74411"/>
        <dbReference type="ChEBI" id="CHEBI:74418"/>
        <dbReference type="ChEBI" id="CHEBI:456215"/>
        <dbReference type="EC" id="2.3.1.234"/>
    </reaction>
</comment>
<dbReference type="InterPro" id="IPR017861">
    <property type="entry name" value="KAE1/TsaD"/>
</dbReference>
<evidence type="ECO:0000256" key="3">
    <source>
        <dbReference type="ARBA" id="ARBA00022694"/>
    </source>
</evidence>
<feature type="binding site" evidence="8">
    <location>
        <position position="168"/>
    </location>
    <ligand>
        <name>substrate</name>
    </ligand>
</feature>
<comment type="function">
    <text evidence="8">Required for the formation of a threonylcarbamoyl group on adenosine at position 37 (t(6)A37) in tRNAs that read codons beginning with adenine. Is involved in the transfer of the threonylcarbamoyl moiety of threonylcarbamoyl-AMP (TC-AMP) to the N6 group of A37, together with TsaE and TsaB. TsaD likely plays a direct catalytic role in this reaction.</text>
</comment>
<feature type="binding site" evidence="8">
    <location>
        <position position="116"/>
    </location>
    <ligand>
        <name>Fe cation</name>
        <dbReference type="ChEBI" id="CHEBI:24875"/>
    </ligand>
</feature>
<dbReference type="GO" id="GO:0002949">
    <property type="term" value="P:tRNA threonylcarbamoyladenosine modification"/>
    <property type="evidence" value="ECO:0007669"/>
    <property type="project" value="UniProtKB-UniRule"/>
</dbReference>
<evidence type="ECO:0000256" key="7">
    <source>
        <dbReference type="ARBA" id="ARBA00048117"/>
    </source>
</evidence>
<evidence type="ECO:0000256" key="1">
    <source>
        <dbReference type="ARBA" id="ARBA00022490"/>
    </source>
</evidence>
<organism evidence="10 11">
    <name type="scientific">Dethiosulfovibrio salsuginis</name>
    <dbReference type="NCBI Taxonomy" id="561720"/>
    <lineage>
        <taxon>Bacteria</taxon>
        <taxon>Thermotogati</taxon>
        <taxon>Synergistota</taxon>
        <taxon>Synergistia</taxon>
        <taxon>Synergistales</taxon>
        <taxon>Dethiosulfovibrionaceae</taxon>
        <taxon>Dethiosulfovibrio</taxon>
    </lineage>
</organism>
<dbReference type="FunFam" id="3.30.420.40:FF:000040">
    <property type="entry name" value="tRNA N6-adenosine threonylcarbamoyltransferase"/>
    <property type="match status" value="1"/>
</dbReference>
<dbReference type="NCBIfam" id="TIGR00329">
    <property type="entry name" value="gcp_kae1"/>
    <property type="match status" value="1"/>
</dbReference>
<dbReference type="STRING" id="561720.SAMN06275492_11044"/>
<keyword evidence="1 8" id="KW-0963">Cytoplasm</keyword>
<dbReference type="HAMAP" id="MF_01445">
    <property type="entry name" value="TsaD"/>
    <property type="match status" value="1"/>
</dbReference>
<feature type="binding site" evidence="8">
    <location>
        <begin position="135"/>
        <end position="139"/>
    </location>
    <ligand>
        <name>substrate</name>
    </ligand>
</feature>
<dbReference type="GO" id="GO:0061711">
    <property type="term" value="F:tRNA N(6)-L-threonylcarbamoyladenine synthase activity"/>
    <property type="evidence" value="ECO:0007669"/>
    <property type="project" value="UniProtKB-EC"/>
</dbReference>
<evidence type="ECO:0000313" key="10">
    <source>
        <dbReference type="EMBL" id="SMG24931.1"/>
    </source>
</evidence>
<keyword evidence="6 8" id="KW-0012">Acyltransferase</keyword>
<dbReference type="NCBIfam" id="TIGR03723">
    <property type="entry name" value="T6A_TsaD_YgjD"/>
    <property type="match status" value="1"/>
</dbReference>
<dbReference type="Proteomes" id="UP000193355">
    <property type="component" value="Unassembled WGS sequence"/>
</dbReference>
<dbReference type="FunFam" id="3.30.420.40:FF:000012">
    <property type="entry name" value="tRNA N6-adenosine threonylcarbamoyltransferase"/>
    <property type="match status" value="1"/>
</dbReference>
<dbReference type="InterPro" id="IPR043129">
    <property type="entry name" value="ATPase_NBD"/>
</dbReference>
<dbReference type="CDD" id="cd24133">
    <property type="entry name" value="ASKHA_NBD_TsaD_bac"/>
    <property type="match status" value="1"/>
</dbReference>
<dbReference type="PANTHER" id="PTHR11735:SF6">
    <property type="entry name" value="TRNA N6-ADENOSINE THREONYLCARBAMOYLTRANSFERASE, MITOCHONDRIAL"/>
    <property type="match status" value="1"/>
</dbReference>
<gene>
    <name evidence="8" type="primary">tsaD</name>
    <name evidence="10" type="ORF">SAMN06275492_11044</name>
</gene>
<comment type="cofactor">
    <cofactor evidence="8">
        <name>Fe(2+)</name>
        <dbReference type="ChEBI" id="CHEBI:29033"/>
    </cofactor>
    <text evidence="8">Binds 1 Fe(2+) ion per subunit.</text>
</comment>
<keyword evidence="11" id="KW-1185">Reference proteome</keyword>
<name>A0A1X7JB40_9BACT</name>
<dbReference type="EC" id="2.3.1.234" evidence="8"/>
<dbReference type="InterPro" id="IPR000905">
    <property type="entry name" value="Gcp-like_dom"/>
</dbReference>
<evidence type="ECO:0000256" key="2">
    <source>
        <dbReference type="ARBA" id="ARBA00022679"/>
    </source>
</evidence>
<comment type="subcellular location">
    <subcellularLocation>
        <location evidence="8">Cytoplasm</location>
    </subcellularLocation>
</comment>
<feature type="binding site" evidence="8">
    <location>
        <position position="181"/>
    </location>
    <ligand>
        <name>substrate</name>
    </ligand>
</feature>
<dbReference type="InterPro" id="IPR022450">
    <property type="entry name" value="TsaD"/>
</dbReference>
<dbReference type="EMBL" id="FXBB01000010">
    <property type="protein sequence ID" value="SMG24931.1"/>
    <property type="molecule type" value="Genomic_DNA"/>
</dbReference>
<evidence type="ECO:0000259" key="9">
    <source>
        <dbReference type="Pfam" id="PF00814"/>
    </source>
</evidence>
<feature type="binding site" evidence="8">
    <location>
        <position position="275"/>
    </location>
    <ligand>
        <name>substrate</name>
    </ligand>
</feature>
<dbReference type="Pfam" id="PF00814">
    <property type="entry name" value="TsaD"/>
    <property type="match status" value="1"/>
</dbReference>
<dbReference type="PRINTS" id="PR00789">
    <property type="entry name" value="OSIALOPTASE"/>
</dbReference>
<feature type="binding site" evidence="8">
    <location>
        <position position="185"/>
    </location>
    <ligand>
        <name>substrate</name>
    </ligand>
</feature>
<evidence type="ECO:0000256" key="5">
    <source>
        <dbReference type="ARBA" id="ARBA00023004"/>
    </source>
</evidence>
<feature type="binding site" evidence="8">
    <location>
        <position position="300"/>
    </location>
    <ligand>
        <name>Fe cation</name>
        <dbReference type="ChEBI" id="CHEBI:24875"/>
    </ligand>
</feature>
<dbReference type="InterPro" id="IPR017860">
    <property type="entry name" value="Peptidase_M22_CS"/>
</dbReference>
<evidence type="ECO:0000256" key="6">
    <source>
        <dbReference type="ARBA" id="ARBA00023315"/>
    </source>
</evidence>
<keyword evidence="2 8" id="KW-0808">Transferase</keyword>
<protein>
    <recommendedName>
        <fullName evidence="8">tRNA N6-adenosine threonylcarbamoyltransferase</fullName>
        <ecNumber evidence="8">2.3.1.234</ecNumber>
    </recommendedName>
    <alternativeName>
        <fullName evidence="8">N6-L-threonylcarbamoyladenine synthase</fullName>
        <shortName evidence="8">t(6)A synthase</shortName>
    </alternativeName>
    <alternativeName>
        <fullName evidence="8">t(6)A37 threonylcarbamoyladenosine biosynthesis protein TsaD</fullName>
    </alternativeName>
    <alternativeName>
        <fullName evidence="8">tRNA threonylcarbamoyladenosine biosynthesis protein TsaD</fullName>
    </alternativeName>
</protein>